<dbReference type="Proteomes" id="UP001156498">
    <property type="component" value="Chromosome"/>
</dbReference>
<keyword evidence="2" id="KW-1185">Reference proteome</keyword>
<gene>
    <name evidence="1" type="ORF">OUQ99_13015</name>
</gene>
<evidence type="ECO:0000313" key="2">
    <source>
        <dbReference type="Proteomes" id="UP001156498"/>
    </source>
</evidence>
<name>A0ABY6YUR1_9ACTN</name>
<accession>A0ABY6YUR1</accession>
<organism evidence="1 2">
    <name type="scientific">Streptomonospora nanhaiensis</name>
    <dbReference type="NCBI Taxonomy" id="1323731"/>
    <lineage>
        <taxon>Bacteria</taxon>
        <taxon>Bacillati</taxon>
        <taxon>Actinomycetota</taxon>
        <taxon>Actinomycetes</taxon>
        <taxon>Streptosporangiales</taxon>
        <taxon>Nocardiopsidaceae</taxon>
        <taxon>Streptomonospora</taxon>
    </lineage>
</organism>
<evidence type="ECO:0000313" key="1">
    <source>
        <dbReference type="EMBL" id="WAE75933.1"/>
    </source>
</evidence>
<sequence>MFTTRLGIVPTELLGGLQEDSSELVSRLVVAIVRAQYGYAVRDLLTAWGGKLSSDQMGSLIPVLESSGLDRQTLPEPLFHELHTAINEASRRLGDHSVLT</sequence>
<dbReference type="RefSeq" id="WP_267949702.1">
    <property type="nucleotide sequence ID" value="NZ_CP113264.1"/>
</dbReference>
<reference evidence="1 2" key="1">
    <citation type="journal article" date="2013" name="Int. J. Syst. Evol. Microbiol.">
        <title>Description of Streptomonospora sediminis sp. nov. and Streptomonospora nanhaiensis sp. nov., and reclassification of Nocardiopsis arabia Hozzein &amp; Goodfellow 2008 as Streptomonospora arabica comb. nov. and emended description of the genus Streptomonospora.</title>
        <authorList>
            <person name="Zhang D.F."/>
            <person name="Pan H.Q."/>
            <person name="He J."/>
            <person name="Zhang X.M."/>
            <person name="Zhang Y.G."/>
            <person name="Klenk H.P."/>
            <person name="Hu J.C."/>
            <person name="Li W.J."/>
        </authorList>
    </citation>
    <scope>NUCLEOTIDE SEQUENCE [LARGE SCALE GENOMIC DNA]</scope>
    <source>
        <strain evidence="1 2">12A09</strain>
    </source>
</reference>
<proteinExistence type="predicted"/>
<protein>
    <submittedName>
        <fullName evidence="1">Uncharacterized protein</fullName>
    </submittedName>
</protein>
<dbReference type="EMBL" id="CP113264">
    <property type="protein sequence ID" value="WAE75933.1"/>
    <property type="molecule type" value="Genomic_DNA"/>
</dbReference>